<dbReference type="SUPFAM" id="SSF51556">
    <property type="entry name" value="Metallo-dependent hydrolases"/>
    <property type="match status" value="1"/>
</dbReference>
<dbReference type="InterPro" id="IPR032466">
    <property type="entry name" value="Metal_Hydrolase"/>
</dbReference>
<name>A0ABS2HG30_9VIBR</name>
<feature type="signal peptide" evidence="1">
    <location>
        <begin position="1"/>
        <end position="38"/>
    </location>
</feature>
<dbReference type="Gene3D" id="2.30.40.10">
    <property type="entry name" value="Urease, subunit C, domain 1"/>
    <property type="match status" value="1"/>
</dbReference>
<evidence type="ECO:0000313" key="3">
    <source>
        <dbReference type="EMBL" id="MBM7036004.1"/>
    </source>
</evidence>
<protein>
    <submittedName>
        <fullName evidence="3">Amidohydrolase</fullName>
    </submittedName>
</protein>
<dbReference type="Gene3D" id="3.20.20.140">
    <property type="entry name" value="Metal-dependent hydrolases"/>
    <property type="match status" value="1"/>
</dbReference>
<comment type="caution">
    <text evidence="3">The sequence shown here is derived from an EMBL/GenBank/DDBJ whole genome shotgun (WGS) entry which is preliminary data.</text>
</comment>
<feature type="chain" id="PRO_5046193385" evidence="1">
    <location>
        <begin position="39"/>
        <end position="611"/>
    </location>
</feature>
<gene>
    <name evidence="3" type="ORF">JQC93_06235</name>
</gene>
<feature type="domain" description="Amidohydrolase 3" evidence="2">
    <location>
        <begin position="113"/>
        <end position="607"/>
    </location>
</feature>
<proteinExistence type="predicted"/>
<dbReference type="PANTHER" id="PTHR22642">
    <property type="entry name" value="IMIDAZOLONEPROPIONASE"/>
    <property type="match status" value="1"/>
</dbReference>
<dbReference type="InterPro" id="IPR011059">
    <property type="entry name" value="Metal-dep_hydrolase_composite"/>
</dbReference>
<reference evidence="3 4" key="1">
    <citation type="submission" date="2021-02" db="EMBL/GenBank/DDBJ databases">
        <authorList>
            <person name="Park J.-S."/>
        </authorList>
    </citation>
    <scope>NUCLEOTIDE SEQUENCE [LARGE SCALE GENOMIC DNA]</scope>
    <source>
        <strain evidence="3 4">188UL20-2</strain>
    </source>
</reference>
<accession>A0ABS2HG30</accession>
<dbReference type="Pfam" id="PF07969">
    <property type="entry name" value="Amidohydro_3"/>
    <property type="match status" value="1"/>
</dbReference>
<dbReference type="EMBL" id="JAFEUM010000002">
    <property type="protein sequence ID" value="MBM7036004.1"/>
    <property type="molecule type" value="Genomic_DNA"/>
</dbReference>
<dbReference type="Proteomes" id="UP000809621">
    <property type="component" value="Unassembled WGS sequence"/>
</dbReference>
<evidence type="ECO:0000256" key="1">
    <source>
        <dbReference type="SAM" id="SignalP"/>
    </source>
</evidence>
<dbReference type="Gene3D" id="3.10.310.70">
    <property type="match status" value="1"/>
</dbReference>
<dbReference type="RefSeq" id="WP_205157615.1">
    <property type="nucleotide sequence ID" value="NZ_JAFEUM010000002.1"/>
</dbReference>
<evidence type="ECO:0000313" key="4">
    <source>
        <dbReference type="Proteomes" id="UP000809621"/>
    </source>
</evidence>
<dbReference type="CDD" id="cd01300">
    <property type="entry name" value="YtcJ_like"/>
    <property type="match status" value="1"/>
</dbReference>
<keyword evidence="4" id="KW-1185">Reference proteome</keyword>
<dbReference type="PANTHER" id="PTHR22642:SF2">
    <property type="entry name" value="PROTEIN LONG AFTER FAR-RED 3"/>
    <property type="match status" value="1"/>
</dbReference>
<organism evidence="3 4">
    <name type="scientific">Vibrio ulleungensis</name>
    <dbReference type="NCBI Taxonomy" id="2807619"/>
    <lineage>
        <taxon>Bacteria</taxon>
        <taxon>Pseudomonadati</taxon>
        <taxon>Pseudomonadota</taxon>
        <taxon>Gammaproteobacteria</taxon>
        <taxon>Vibrionales</taxon>
        <taxon>Vibrionaceae</taxon>
        <taxon>Vibrio</taxon>
    </lineage>
</organism>
<keyword evidence="1" id="KW-0732">Signal</keyword>
<dbReference type="InterPro" id="IPR013108">
    <property type="entry name" value="Amidohydro_3"/>
</dbReference>
<evidence type="ECO:0000259" key="2">
    <source>
        <dbReference type="Pfam" id="PF07969"/>
    </source>
</evidence>
<dbReference type="SUPFAM" id="SSF51338">
    <property type="entry name" value="Composite domain of metallo-dependent hydrolases"/>
    <property type="match status" value="1"/>
</dbReference>
<sequence length="611" mass="66814">MRKLFNRNSVNSKPFIKKSLSTICASAFLSIGAQSAFANAPNEPDWVQALNSTKESSPITVYTAKNIHTMYPGQPEAEAIAVLDGKILSVGSLESMQPWLTRYEHSIDDRFADKVIMPGFIEPHTHMYMSAGFMSSLYIGSMDWPGRNGTNPGSPTHDDVIATLQKAIDEGGDTTEPLIAWGFDPAIHGGALDRTALDAISTTRPIFVIGFAPHFAFLNSQAIAMTGVKDDSTVEGVFKDKDGKLNGVFNEVPAVPMALRPIFGQMTASGGINGDGLRFMADIAKKAGITTTAELMYGAIDFDDEWAQSVVATNDPNFPVRLMLVADVHSLEQKYGDKAIETYKEMQTRNTDNLWVNGVKVLTDGSLPLMSSRVGFPGYLDGTNGSFNSIPWDVMTENLMPYWDNNIPIHIHANGDNALDQALDTLENLQNAQPKFDHRYSIEHFSMSNQMQARRIKALGAVVSANVYFTHFRSLLHTDQAYGPDRASGLARLGDLEREGVVFGIHSDYPQVAVPMLPLTGAWTAANRIAEDNKTVQQPEQRVSVERALRAITIDAAYVLGAENKIGSLEPGKLADFAILEEDPFTVDPVDIKDIEVWGTVLSGKVLKARP</sequence>
<dbReference type="InterPro" id="IPR033932">
    <property type="entry name" value="YtcJ-like"/>
</dbReference>